<keyword evidence="2" id="KW-1185">Reference proteome</keyword>
<gene>
    <name evidence="1" type="ORF">FWILDA_LOCUS16422</name>
</gene>
<name>A0A9W4T6Q7_9GLOM</name>
<organism evidence="1 2">
    <name type="scientific">Funneliformis geosporum</name>
    <dbReference type="NCBI Taxonomy" id="1117311"/>
    <lineage>
        <taxon>Eukaryota</taxon>
        <taxon>Fungi</taxon>
        <taxon>Fungi incertae sedis</taxon>
        <taxon>Mucoromycota</taxon>
        <taxon>Glomeromycotina</taxon>
        <taxon>Glomeromycetes</taxon>
        <taxon>Glomerales</taxon>
        <taxon>Glomeraceae</taxon>
        <taxon>Funneliformis</taxon>
    </lineage>
</organism>
<evidence type="ECO:0000313" key="1">
    <source>
        <dbReference type="EMBL" id="CAI2194132.1"/>
    </source>
</evidence>
<dbReference type="AlphaFoldDB" id="A0A9W4T6Q7"/>
<reference evidence="1" key="1">
    <citation type="submission" date="2022-08" db="EMBL/GenBank/DDBJ databases">
        <authorList>
            <person name="Kallberg Y."/>
            <person name="Tangrot J."/>
            <person name="Rosling A."/>
        </authorList>
    </citation>
    <scope>NUCLEOTIDE SEQUENCE</scope>
    <source>
        <strain evidence="1">Wild A</strain>
    </source>
</reference>
<comment type="caution">
    <text evidence="1">The sequence shown here is derived from an EMBL/GenBank/DDBJ whole genome shotgun (WGS) entry which is preliminary data.</text>
</comment>
<evidence type="ECO:0000313" key="2">
    <source>
        <dbReference type="Proteomes" id="UP001153678"/>
    </source>
</evidence>
<dbReference type="EMBL" id="CAMKVN010010484">
    <property type="protein sequence ID" value="CAI2194132.1"/>
    <property type="molecule type" value="Genomic_DNA"/>
</dbReference>
<dbReference type="Proteomes" id="UP001153678">
    <property type="component" value="Unassembled WGS sequence"/>
</dbReference>
<sequence>KIPYKQYENAEEKKINKIEITQQLTNQQKKKERTENIELNFANKAEKRAVSLYCDAYIKDTKISLIIDSSLAECIISLKLLKDLDMEIIQASKTIMINVNRKKRRLLGAVTKN</sequence>
<feature type="non-terminal residue" evidence="1">
    <location>
        <position position="113"/>
    </location>
</feature>
<accession>A0A9W4T6Q7</accession>
<protein>
    <submittedName>
        <fullName evidence="1">5032_t:CDS:1</fullName>
    </submittedName>
</protein>
<proteinExistence type="predicted"/>